<name>A0A6A5VST1_9PLEO</name>
<evidence type="ECO:0000313" key="2">
    <source>
        <dbReference type="EMBL" id="KAF1976287.1"/>
    </source>
</evidence>
<keyword evidence="3" id="KW-1185">Reference proteome</keyword>
<dbReference type="OrthoDB" id="3690919at2759"/>
<proteinExistence type="predicted"/>
<evidence type="ECO:0000256" key="1">
    <source>
        <dbReference type="SAM" id="MobiDB-lite"/>
    </source>
</evidence>
<organism evidence="2 3">
    <name type="scientific">Bimuria novae-zelandiae CBS 107.79</name>
    <dbReference type="NCBI Taxonomy" id="1447943"/>
    <lineage>
        <taxon>Eukaryota</taxon>
        <taxon>Fungi</taxon>
        <taxon>Dikarya</taxon>
        <taxon>Ascomycota</taxon>
        <taxon>Pezizomycotina</taxon>
        <taxon>Dothideomycetes</taxon>
        <taxon>Pleosporomycetidae</taxon>
        <taxon>Pleosporales</taxon>
        <taxon>Massarineae</taxon>
        <taxon>Didymosphaeriaceae</taxon>
        <taxon>Bimuria</taxon>
    </lineage>
</organism>
<dbReference type="EMBL" id="ML976667">
    <property type="protein sequence ID" value="KAF1976287.1"/>
    <property type="molecule type" value="Genomic_DNA"/>
</dbReference>
<reference evidence="2" key="1">
    <citation type="journal article" date="2020" name="Stud. Mycol.">
        <title>101 Dothideomycetes genomes: a test case for predicting lifestyles and emergence of pathogens.</title>
        <authorList>
            <person name="Haridas S."/>
            <person name="Albert R."/>
            <person name="Binder M."/>
            <person name="Bloem J."/>
            <person name="Labutti K."/>
            <person name="Salamov A."/>
            <person name="Andreopoulos B."/>
            <person name="Baker S."/>
            <person name="Barry K."/>
            <person name="Bills G."/>
            <person name="Bluhm B."/>
            <person name="Cannon C."/>
            <person name="Castanera R."/>
            <person name="Culley D."/>
            <person name="Daum C."/>
            <person name="Ezra D."/>
            <person name="Gonzalez J."/>
            <person name="Henrissat B."/>
            <person name="Kuo A."/>
            <person name="Liang C."/>
            <person name="Lipzen A."/>
            <person name="Lutzoni F."/>
            <person name="Magnuson J."/>
            <person name="Mondo S."/>
            <person name="Nolan M."/>
            <person name="Ohm R."/>
            <person name="Pangilinan J."/>
            <person name="Park H.-J."/>
            <person name="Ramirez L."/>
            <person name="Alfaro M."/>
            <person name="Sun H."/>
            <person name="Tritt A."/>
            <person name="Yoshinaga Y."/>
            <person name="Zwiers L.-H."/>
            <person name="Turgeon B."/>
            <person name="Goodwin S."/>
            <person name="Spatafora J."/>
            <person name="Crous P."/>
            <person name="Grigoriev I."/>
        </authorList>
    </citation>
    <scope>NUCLEOTIDE SEQUENCE</scope>
    <source>
        <strain evidence="2">CBS 107.79</strain>
    </source>
</reference>
<dbReference type="AlphaFoldDB" id="A0A6A5VST1"/>
<dbReference type="Proteomes" id="UP000800036">
    <property type="component" value="Unassembled WGS sequence"/>
</dbReference>
<evidence type="ECO:0000313" key="3">
    <source>
        <dbReference type="Proteomes" id="UP000800036"/>
    </source>
</evidence>
<protein>
    <submittedName>
        <fullName evidence="2">Uncharacterized protein</fullName>
    </submittedName>
</protein>
<gene>
    <name evidence="2" type="ORF">BU23DRAFT_551750</name>
</gene>
<sequence length="342" mass="37816">MTTSKGVLLKQEGCHVGPALPDSYEENQARAPLNYPYHAYRANGLEPCCISSDEQSLPVHMLTCGHLVAIETPSGAKAPDNRCGLNCLHVADWMKQQTINAPEESIDLRTGNTLGQALTSSAPVQMTKHPILPKITLFQSNDDIYCEICYGIPASSFFAADRKTKFKYALAMTRTVIEYFTGYSQQEIVDRLCRPFFNPKHLPYDWKLTHLLRCGHEVWAQPARPCASNCSDNPECKCRIFPGNEKQGDVIFCHECTYRAEMVYARYANAGKGVAVLGPKSCWQGVLVPGTTWNTPTSQSPSPYGVAPSGFGDSRQPTVPNGLPLDPTLENDYKFIITDAKD</sequence>
<accession>A0A6A5VST1</accession>
<feature type="region of interest" description="Disordered" evidence="1">
    <location>
        <begin position="294"/>
        <end position="326"/>
    </location>
</feature>